<feature type="transmembrane region" description="Helical" evidence="9">
    <location>
        <begin position="127"/>
        <end position="149"/>
    </location>
</feature>
<gene>
    <name evidence="10" type="ORF">ODALV1_LOCUS3111</name>
</gene>
<evidence type="ECO:0000256" key="8">
    <source>
        <dbReference type="PIRNR" id="PIRNR008835"/>
    </source>
</evidence>
<proteinExistence type="inferred from homology"/>
<evidence type="ECO:0000256" key="5">
    <source>
        <dbReference type="ARBA" id="ARBA00022989"/>
    </source>
</evidence>
<keyword evidence="11" id="KW-1185">Reference proteome</keyword>
<dbReference type="Pfam" id="PF14852">
    <property type="entry name" value="Fis1_TPR_N"/>
    <property type="match status" value="1"/>
</dbReference>
<evidence type="ECO:0000256" key="6">
    <source>
        <dbReference type="ARBA" id="ARBA00023128"/>
    </source>
</evidence>
<accession>A0ABP1PTV6</accession>
<keyword evidence="7 8" id="KW-0472">Membrane</keyword>
<comment type="caution">
    <text evidence="10">The sequence shown here is derived from an EMBL/GenBank/DDBJ whole genome shotgun (WGS) entry which is preliminary data.</text>
</comment>
<dbReference type="InterPro" id="IPR028058">
    <property type="entry name" value="Fis1_TPR_N"/>
</dbReference>
<dbReference type="SUPFAM" id="SSF48452">
    <property type="entry name" value="TPR-like"/>
    <property type="match status" value="1"/>
</dbReference>
<comment type="subcellular location">
    <subcellularLocation>
        <location evidence="1">Mitochondrion outer membrane</location>
        <topology evidence="1">Single-pass membrane protein</topology>
    </subcellularLocation>
</comment>
<evidence type="ECO:0000256" key="9">
    <source>
        <dbReference type="SAM" id="Phobius"/>
    </source>
</evidence>
<comment type="domain">
    <text evidence="8">The C-terminus is required for mitochondrial localization, while the N-terminus is necessary for mitochondrial fission.</text>
</comment>
<sequence>MADTLTDFVSEDYLQEFEGKYNAEKQNGVPSDDTTFHYAWCLVRSKLLTDVRKGVMFLEQLVKKTSVEQHHKRDYLYYLAVGNARLKEYATALKYIKSLLQLEPGNRQAQELEKAIKKSMESDAIKGVAIAGGGVLLAGALVGLGMSLLKK</sequence>
<name>A0ABP1PTV6_9HEXA</name>
<dbReference type="PIRSF" id="PIRSF008835">
    <property type="entry name" value="TPR_repeat_11_Fis1"/>
    <property type="match status" value="1"/>
</dbReference>
<evidence type="ECO:0000256" key="2">
    <source>
        <dbReference type="ARBA" id="ARBA00008937"/>
    </source>
</evidence>
<dbReference type="PANTHER" id="PTHR13247:SF0">
    <property type="entry name" value="MITOCHONDRIAL FISSION 1 PROTEIN"/>
    <property type="match status" value="1"/>
</dbReference>
<comment type="similarity">
    <text evidence="2 8">Belongs to the FIS1 family.</text>
</comment>
<evidence type="ECO:0000256" key="4">
    <source>
        <dbReference type="ARBA" id="ARBA00022787"/>
    </source>
</evidence>
<keyword evidence="5 9" id="KW-1133">Transmembrane helix</keyword>
<organism evidence="10 11">
    <name type="scientific">Orchesella dallaii</name>
    <dbReference type="NCBI Taxonomy" id="48710"/>
    <lineage>
        <taxon>Eukaryota</taxon>
        <taxon>Metazoa</taxon>
        <taxon>Ecdysozoa</taxon>
        <taxon>Arthropoda</taxon>
        <taxon>Hexapoda</taxon>
        <taxon>Collembola</taxon>
        <taxon>Entomobryomorpha</taxon>
        <taxon>Entomobryoidea</taxon>
        <taxon>Orchesellidae</taxon>
        <taxon>Orchesellinae</taxon>
        <taxon>Orchesella</taxon>
    </lineage>
</organism>
<evidence type="ECO:0000256" key="1">
    <source>
        <dbReference type="ARBA" id="ARBA00004572"/>
    </source>
</evidence>
<evidence type="ECO:0000313" key="11">
    <source>
        <dbReference type="Proteomes" id="UP001642540"/>
    </source>
</evidence>
<evidence type="ECO:0000256" key="7">
    <source>
        <dbReference type="ARBA" id="ARBA00023136"/>
    </source>
</evidence>
<evidence type="ECO:0000256" key="3">
    <source>
        <dbReference type="ARBA" id="ARBA00022692"/>
    </source>
</evidence>
<reference evidence="10 11" key="1">
    <citation type="submission" date="2024-08" db="EMBL/GenBank/DDBJ databases">
        <authorList>
            <person name="Cucini C."/>
            <person name="Frati F."/>
        </authorList>
    </citation>
    <scope>NUCLEOTIDE SEQUENCE [LARGE SCALE GENOMIC DNA]</scope>
</reference>
<evidence type="ECO:0000313" key="10">
    <source>
        <dbReference type="EMBL" id="CAL8075236.1"/>
    </source>
</evidence>
<dbReference type="InterPro" id="IPR011990">
    <property type="entry name" value="TPR-like_helical_dom_sf"/>
</dbReference>
<dbReference type="EMBL" id="CAXLJM020000007">
    <property type="protein sequence ID" value="CAL8075236.1"/>
    <property type="molecule type" value="Genomic_DNA"/>
</dbReference>
<dbReference type="PANTHER" id="PTHR13247">
    <property type="entry name" value="TETRATRICOPEPTIDE REPEAT PROTEIN 11 TPR REPEAT PROTEIN 11"/>
    <property type="match status" value="1"/>
</dbReference>
<comment type="function">
    <text evidence="8">Involved in the fragmentation of the mitochondrial network and its perinuclear clustering.</text>
</comment>
<dbReference type="InterPro" id="IPR028061">
    <property type="entry name" value="Fis1_TPR_C"/>
</dbReference>
<dbReference type="InterPro" id="IPR016543">
    <property type="entry name" value="Fis1"/>
</dbReference>
<dbReference type="Pfam" id="PF14853">
    <property type="entry name" value="Fis1_TPR_C"/>
    <property type="match status" value="1"/>
</dbReference>
<dbReference type="CDD" id="cd12212">
    <property type="entry name" value="Fis1"/>
    <property type="match status" value="1"/>
</dbReference>
<dbReference type="Gene3D" id="1.25.40.10">
    <property type="entry name" value="Tetratricopeptide repeat domain"/>
    <property type="match status" value="1"/>
</dbReference>
<keyword evidence="4 8" id="KW-1000">Mitochondrion outer membrane</keyword>
<dbReference type="Proteomes" id="UP001642540">
    <property type="component" value="Unassembled WGS sequence"/>
</dbReference>
<protein>
    <recommendedName>
        <fullName evidence="8">Mitochondrial fission 1 protein</fullName>
    </recommendedName>
</protein>
<dbReference type="InterPro" id="IPR033745">
    <property type="entry name" value="Fis1_cytosol"/>
</dbReference>
<keyword evidence="3 9" id="KW-0812">Transmembrane</keyword>
<keyword evidence="6 8" id="KW-0496">Mitochondrion</keyword>